<evidence type="ECO:0000256" key="2">
    <source>
        <dbReference type="ARBA" id="ARBA00022490"/>
    </source>
</evidence>
<dbReference type="EMBL" id="CP093347">
    <property type="protein sequence ID" value="WOH01959.1"/>
    <property type="molecule type" value="Genomic_DNA"/>
</dbReference>
<sequence>MLDDQCSQSYWMEFLQLLIILVQPIGSSQFLIASSRYICLLRLALTLPCISVHTGVLVRCTRCLSMNTQRIKIKLDFQNLLRPSCALTIDDYKNEGDVLHCYQMKSKSGHANKNGPLITIIKMIACANIGITIASSCVSLSDVNHFLVSFFRSELLYHVGANSSEVMCDTYTPAHEPILANKRCNAAKILSHPDLQLKFLEGVVLALTENTSLGRFGIEQEYTLLKKEVNWPIGWPIEGCLGRQFKLKRNPIVSCQGQGQILYLAKLQSLLPQTYQLHIASDLRAKWWDNSRSSMAKEYINIFSGIN</sequence>
<organism evidence="4 5">
    <name type="scientific">Daucus carota subsp. sativus</name>
    <name type="common">Carrot</name>
    <dbReference type="NCBI Taxonomy" id="79200"/>
    <lineage>
        <taxon>Eukaryota</taxon>
        <taxon>Viridiplantae</taxon>
        <taxon>Streptophyta</taxon>
        <taxon>Embryophyta</taxon>
        <taxon>Tracheophyta</taxon>
        <taxon>Spermatophyta</taxon>
        <taxon>Magnoliopsida</taxon>
        <taxon>eudicotyledons</taxon>
        <taxon>Gunneridae</taxon>
        <taxon>Pentapetalae</taxon>
        <taxon>asterids</taxon>
        <taxon>campanulids</taxon>
        <taxon>Apiales</taxon>
        <taxon>Apiaceae</taxon>
        <taxon>Apioideae</taxon>
        <taxon>Scandiceae</taxon>
        <taxon>Daucinae</taxon>
        <taxon>Daucus</taxon>
        <taxon>Daucus sect. Daucus</taxon>
    </lineage>
</organism>
<accession>A0AAF0X7U5</accession>
<proteinExistence type="predicted"/>
<dbReference type="GO" id="GO:0006542">
    <property type="term" value="P:glutamine biosynthetic process"/>
    <property type="evidence" value="ECO:0007669"/>
    <property type="project" value="TreeGrafter"/>
</dbReference>
<keyword evidence="3" id="KW-0472">Membrane</keyword>
<dbReference type="PANTHER" id="PTHR20852:SF93">
    <property type="entry name" value="GLUTAMINE SYNTHETASE CYTOSOLIC ISOZYME 1-1"/>
    <property type="match status" value="1"/>
</dbReference>
<evidence type="ECO:0000313" key="4">
    <source>
        <dbReference type="EMBL" id="WOH01959.1"/>
    </source>
</evidence>
<evidence type="ECO:0000256" key="1">
    <source>
        <dbReference type="ARBA" id="ARBA00004496"/>
    </source>
</evidence>
<feature type="transmembrane region" description="Helical" evidence="3">
    <location>
        <begin position="39"/>
        <end position="58"/>
    </location>
</feature>
<dbReference type="PANTHER" id="PTHR20852">
    <property type="entry name" value="GLUTAMINE SYNTHETASE"/>
    <property type="match status" value="1"/>
</dbReference>
<dbReference type="Proteomes" id="UP000077755">
    <property type="component" value="Chromosome 5"/>
</dbReference>
<dbReference type="GO" id="GO:0005737">
    <property type="term" value="C:cytoplasm"/>
    <property type="evidence" value="ECO:0007669"/>
    <property type="project" value="UniProtKB-SubCell"/>
</dbReference>
<dbReference type="Gene3D" id="3.30.590.10">
    <property type="entry name" value="Glutamine synthetase/guanido kinase, catalytic domain"/>
    <property type="match status" value="1"/>
</dbReference>
<comment type="subcellular location">
    <subcellularLocation>
        <location evidence="1">Cytoplasm</location>
    </subcellularLocation>
</comment>
<evidence type="ECO:0000256" key="3">
    <source>
        <dbReference type="SAM" id="Phobius"/>
    </source>
</evidence>
<keyword evidence="3" id="KW-0812">Transmembrane</keyword>
<dbReference type="GO" id="GO:0004356">
    <property type="term" value="F:glutamine synthetase activity"/>
    <property type="evidence" value="ECO:0007669"/>
    <property type="project" value="TreeGrafter"/>
</dbReference>
<dbReference type="AlphaFoldDB" id="A0AAF0X7U5"/>
<keyword evidence="2" id="KW-0963">Cytoplasm</keyword>
<protein>
    <submittedName>
        <fullName evidence="4">Uncharacterized protein</fullName>
    </submittedName>
</protein>
<dbReference type="InterPro" id="IPR050292">
    <property type="entry name" value="Glutamine_Synthetase"/>
</dbReference>
<gene>
    <name evidence="4" type="ORF">DCAR_0521346</name>
</gene>
<name>A0AAF0X7U5_DAUCS</name>
<feature type="transmembrane region" description="Helical" evidence="3">
    <location>
        <begin position="14"/>
        <end position="32"/>
    </location>
</feature>
<keyword evidence="5" id="KW-1185">Reference proteome</keyword>
<evidence type="ECO:0000313" key="5">
    <source>
        <dbReference type="Proteomes" id="UP000077755"/>
    </source>
</evidence>
<keyword evidence="3" id="KW-1133">Transmembrane helix</keyword>
<reference evidence="4" key="1">
    <citation type="journal article" date="2016" name="Nat. Genet.">
        <title>A high-quality carrot genome assembly provides new insights into carotenoid accumulation and asterid genome evolution.</title>
        <authorList>
            <person name="Iorizzo M."/>
            <person name="Ellison S."/>
            <person name="Senalik D."/>
            <person name="Zeng P."/>
            <person name="Satapoomin P."/>
            <person name="Huang J."/>
            <person name="Bowman M."/>
            <person name="Iovene M."/>
            <person name="Sanseverino W."/>
            <person name="Cavagnaro P."/>
            <person name="Yildiz M."/>
            <person name="Macko-Podgorni A."/>
            <person name="Moranska E."/>
            <person name="Grzebelus E."/>
            <person name="Grzebelus D."/>
            <person name="Ashrafi H."/>
            <person name="Zheng Z."/>
            <person name="Cheng S."/>
            <person name="Spooner D."/>
            <person name="Van Deynze A."/>
            <person name="Simon P."/>
        </authorList>
    </citation>
    <scope>NUCLEOTIDE SEQUENCE</scope>
    <source>
        <tissue evidence="4">Leaf</tissue>
    </source>
</reference>
<reference evidence="4" key="2">
    <citation type="submission" date="2022-03" db="EMBL/GenBank/DDBJ databases">
        <title>Draft title - Genomic analysis of global carrot germplasm unveils the trajectory of domestication and the origin of high carotenoid orange carrot.</title>
        <authorList>
            <person name="Iorizzo M."/>
            <person name="Ellison S."/>
            <person name="Senalik D."/>
            <person name="Macko-Podgorni A."/>
            <person name="Grzebelus D."/>
            <person name="Bostan H."/>
            <person name="Rolling W."/>
            <person name="Curaba J."/>
            <person name="Simon P."/>
        </authorList>
    </citation>
    <scope>NUCLEOTIDE SEQUENCE</scope>
    <source>
        <tissue evidence="4">Leaf</tissue>
    </source>
</reference>